<evidence type="ECO:0000256" key="2">
    <source>
        <dbReference type="SAM" id="Phobius"/>
    </source>
</evidence>
<reference evidence="5" key="1">
    <citation type="submission" date="2023-02" db="EMBL/GenBank/DDBJ databases">
        <title>Nocardiopsis ansamitocini NBRC 112285.</title>
        <authorList>
            <person name="Ichikawa N."/>
            <person name="Sato H."/>
            <person name="Tonouchi N."/>
        </authorList>
    </citation>
    <scope>NUCLEOTIDE SEQUENCE</scope>
    <source>
        <strain evidence="5">NBRC 112285</strain>
    </source>
</reference>
<evidence type="ECO:0000313" key="6">
    <source>
        <dbReference type="Proteomes" id="UP001165092"/>
    </source>
</evidence>
<accession>A0A9W6P8G5</accession>
<proteinExistence type="predicted"/>
<dbReference type="Proteomes" id="UP001165092">
    <property type="component" value="Unassembled WGS sequence"/>
</dbReference>
<dbReference type="Pfam" id="PF21537">
    <property type="entry name" value="DUF1980_C"/>
    <property type="match status" value="1"/>
</dbReference>
<evidence type="ECO:0000259" key="3">
    <source>
        <dbReference type="Pfam" id="PF09323"/>
    </source>
</evidence>
<feature type="transmembrane region" description="Helical" evidence="2">
    <location>
        <begin position="82"/>
        <end position="104"/>
    </location>
</feature>
<dbReference type="EMBL" id="BSQG01000005">
    <property type="protein sequence ID" value="GLU48937.1"/>
    <property type="molecule type" value="Genomic_DNA"/>
</dbReference>
<evidence type="ECO:0000313" key="5">
    <source>
        <dbReference type="EMBL" id="GLU48937.1"/>
    </source>
</evidence>
<feature type="domain" description="DUF1980" evidence="4">
    <location>
        <begin position="144"/>
        <end position="243"/>
    </location>
</feature>
<keyword evidence="2" id="KW-0472">Membrane</keyword>
<comment type="caution">
    <text evidence="5">The sequence shown here is derived from an EMBL/GenBank/DDBJ whole genome shotgun (WGS) entry which is preliminary data.</text>
</comment>
<dbReference type="InterPro" id="IPR048493">
    <property type="entry name" value="DUF1980_N"/>
</dbReference>
<dbReference type="InterPro" id="IPR052955">
    <property type="entry name" value="UPF0703_membrane_permease"/>
</dbReference>
<name>A0A9W6P8G5_9ACTN</name>
<dbReference type="InterPro" id="IPR015402">
    <property type="entry name" value="DUF1980"/>
</dbReference>
<dbReference type="PANTHER" id="PTHR40047:SF1">
    <property type="entry name" value="UPF0703 PROTEIN YCGQ"/>
    <property type="match status" value="1"/>
</dbReference>
<evidence type="ECO:0000259" key="4">
    <source>
        <dbReference type="Pfam" id="PF21537"/>
    </source>
</evidence>
<evidence type="ECO:0000256" key="1">
    <source>
        <dbReference type="SAM" id="MobiDB-lite"/>
    </source>
</evidence>
<sequence>MVLVLLGASALSVTLASGLYLNYVQAAFKPFLVAAGVVLVVLGVVAVASDLLAAARGADENPESGGGDDDHHGHSHARGPGVAWLLLMPVIAVFVVAPPALGAYTASAANPPAPSDVEAGSLDEFGADVPAGEPVPMELQAFVMRAWTDADRQMAGREIELTGFAVPNPEGEGWYLARLQMACCAADAIVNRVLVENEPEPPKDSWWTVTGTWAEPEGDLQEIRDHRFTVGEMTAVDNPPDPYE</sequence>
<dbReference type="PANTHER" id="PTHR40047">
    <property type="entry name" value="UPF0703 PROTEIN YCGQ"/>
    <property type="match status" value="1"/>
</dbReference>
<dbReference type="InterPro" id="IPR048447">
    <property type="entry name" value="DUF1980_C"/>
</dbReference>
<feature type="domain" description="DUF1980" evidence="3">
    <location>
        <begin position="3"/>
        <end position="108"/>
    </location>
</feature>
<keyword evidence="2" id="KW-0812">Transmembrane</keyword>
<organism evidence="5 6">
    <name type="scientific">Nocardiopsis ansamitocini</name>
    <dbReference type="NCBI Taxonomy" id="1670832"/>
    <lineage>
        <taxon>Bacteria</taxon>
        <taxon>Bacillati</taxon>
        <taxon>Actinomycetota</taxon>
        <taxon>Actinomycetes</taxon>
        <taxon>Streptosporangiales</taxon>
        <taxon>Nocardiopsidaceae</taxon>
        <taxon>Nocardiopsis</taxon>
    </lineage>
</organism>
<keyword evidence="2" id="KW-1133">Transmembrane helix</keyword>
<keyword evidence="6" id="KW-1185">Reference proteome</keyword>
<gene>
    <name evidence="5" type="ORF">Nans01_32880</name>
</gene>
<feature type="region of interest" description="Disordered" evidence="1">
    <location>
        <begin position="57"/>
        <end position="76"/>
    </location>
</feature>
<dbReference type="NCBIfam" id="TIGR03943">
    <property type="entry name" value="TIGR03943 family putative permease subunit"/>
    <property type="match status" value="1"/>
</dbReference>
<dbReference type="Pfam" id="PF09323">
    <property type="entry name" value="DUF1980"/>
    <property type="match status" value="1"/>
</dbReference>
<protein>
    <submittedName>
        <fullName evidence="5">TIGR03943 family protein</fullName>
    </submittedName>
</protein>
<feature type="transmembrane region" description="Helical" evidence="2">
    <location>
        <begin position="28"/>
        <end position="48"/>
    </location>
</feature>
<dbReference type="AlphaFoldDB" id="A0A9W6P8G5"/>